<dbReference type="GO" id="GO:0030246">
    <property type="term" value="F:carbohydrate binding"/>
    <property type="evidence" value="ECO:0007669"/>
    <property type="project" value="InterPro"/>
</dbReference>
<dbReference type="Pfam" id="PF09093">
    <property type="entry name" value="Lyase_catalyt"/>
    <property type="match status" value="1"/>
</dbReference>
<evidence type="ECO:0000256" key="5">
    <source>
        <dbReference type="ARBA" id="ARBA00023239"/>
    </source>
</evidence>
<dbReference type="Gene3D" id="1.50.10.100">
    <property type="entry name" value="Chondroitin AC/alginate lyase"/>
    <property type="match status" value="1"/>
</dbReference>
<evidence type="ECO:0000313" key="13">
    <source>
        <dbReference type="Proteomes" id="UP000199306"/>
    </source>
</evidence>
<feature type="active site" description="Proton donor" evidence="6">
    <location>
        <position position="472"/>
    </location>
</feature>
<evidence type="ECO:0000256" key="7">
    <source>
        <dbReference type="PIRSR" id="PIRSR034515-2"/>
    </source>
</evidence>
<evidence type="ECO:0000313" key="12">
    <source>
        <dbReference type="EMBL" id="SFP87097.1"/>
    </source>
</evidence>
<feature type="site" description="Important for catalytic activity against dermatan sulfate substrate" evidence="7">
    <location>
        <position position="356"/>
    </location>
</feature>
<comment type="subunit">
    <text evidence="3">Monomer.</text>
</comment>
<dbReference type="SUPFAM" id="SSF49863">
    <property type="entry name" value="Hyaluronate lyase-like, C-terminal domain"/>
    <property type="match status" value="1"/>
</dbReference>
<dbReference type="InterPro" id="IPR024200">
    <property type="entry name" value="Chondroitinase_ABC_I"/>
</dbReference>
<dbReference type="STRING" id="1079859.SAMN04515674_106225"/>
<dbReference type="GO" id="GO:0006027">
    <property type="term" value="P:glycosaminoglycan catabolic process"/>
    <property type="evidence" value="ECO:0007669"/>
    <property type="project" value="InterPro"/>
</dbReference>
<evidence type="ECO:0000256" key="1">
    <source>
        <dbReference type="ARBA" id="ARBA00001913"/>
    </source>
</evidence>
<dbReference type="GO" id="GO:0034000">
    <property type="term" value="F:chondroitin-sulfate-ABC endolyase activity"/>
    <property type="evidence" value="ECO:0007669"/>
    <property type="project" value="InterPro"/>
</dbReference>
<feature type="binding site" evidence="8">
    <location>
        <position position="34"/>
    </location>
    <ligand>
        <name>Ca(2+)</name>
        <dbReference type="ChEBI" id="CHEBI:29108"/>
    </ligand>
</feature>
<reference evidence="12 13" key="1">
    <citation type="submission" date="2016-10" db="EMBL/GenBank/DDBJ databases">
        <authorList>
            <person name="de Groot N.N."/>
        </authorList>
    </citation>
    <scope>NUCLEOTIDE SEQUENCE [LARGE SCALE GENOMIC DNA]</scope>
    <source>
        <strain evidence="13">E92,LMG 26720,CCM 7988</strain>
    </source>
</reference>
<dbReference type="PIRSF" id="PIRSF034515">
    <property type="entry name" value="Chondroitinase"/>
    <property type="match status" value="1"/>
</dbReference>
<feature type="binding site" evidence="8">
    <location>
        <position position="32"/>
    </location>
    <ligand>
        <name>Ca(2+)</name>
        <dbReference type="ChEBI" id="CHEBI:29108"/>
    </ligand>
</feature>
<organism evidence="12 13">
    <name type="scientific">Pseudarcicella hirudinis</name>
    <dbReference type="NCBI Taxonomy" id="1079859"/>
    <lineage>
        <taxon>Bacteria</taxon>
        <taxon>Pseudomonadati</taxon>
        <taxon>Bacteroidota</taxon>
        <taxon>Cytophagia</taxon>
        <taxon>Cytophagales</taxon>
        <taxon>Flectobacillaceae</taxon>
        <taxon>Pseudarcicella</taxon>
    </lineage>
</organism>
<dbReference type="SUPFAM" id="SSF49785">
    <property type="entry name" value="Galactose-binding domain-like"/>
    <property type="match status" value="1"/>
</dbReference>
<evidence type="ECO:0000256" key="4">
    <source>
        <dbReference type="ARBA" id="ARBA00022837"/>
    </source>
</evidence>
<dbReference type="Pfam" id="PF02278">
    <property type="entry name" value="Lyase_8"/>
    <property type="match status" value="1"/>
</dbReference>
<evidence type="ECO:0000259" key="10">
    <source>
        <dbReference type="Pfam" id="PF09092"/>
    </source>
</evidence>
<evidence type="ECO:0000256" key="2">
    <source>
        <dbReference type="ARBA" id="ARBA00006699"/>
    </source>
</evidence>
<feature type="site" description="Important for catalytic activity against all substrates" evidence="7">
    <location>
        <position position="191"/>
    </location>
</feature>
<comment type="cofactor">
    <cofactor evidence="1">
        <name>Ca(2+)</name>
        <dbReference type="ChEBI" id="CHEBI:29108"/>
    </cofactor>
</comment>
<dbReference type="Pfam" id="PF09092">
    <property type="entry name" value="Lyase_N"/>
    <property type="match status" value="1"/>
</dbReference>
<dbReference type="RefSeq" id="WP_092017467.1">
    <property type="nucleotide sequence ID" value="NZ_FOXH01000006.1"/>
</dbReference>
<dbReference type="SUPFAM" id="SSF48230">
    <property type="entry name" value="Chondroitin AC/alginate lyase"/>
    <property type="match status" value="1"/>
</dbReference>
<gene>
    <name evidence="12" type="ORF">SAMN04515674_106225</name>
</gene>
<evidence type="ECO:0000256" key="6">
    <source>
        <dbReference type="PIRSR" id="PIRSR034515-1"/>
    </source>
</evidence>
<dbReference type="InterPro" id="IPR039174">
    <property type="entry name" value="Chondroitin_ABC_lyase"/>
</dbReference>
<dbReference type="GO" id="GO:0005975">
    <property type="term" value="P:carbohydrate metabolic process"/>
    <property type="evidence" value="ECO:0007669"/>
    <property type="project" value="InterPro"/>
</dbReference>
<dbReference type="EMBL" id="FOXH01000006">
    <property type="protein sequence ID" value="SFP87097.1"/>
    <property type="molecule type" value="Genomic_DNA"/>
</dbReference>
<dbReference type="InterPro" id="IPR008979">
    <property type="entry name" value="Galactose-bd-like_sf"/>
</dbReference>
<keyword evidence="5 12" id="KW-0456">Lyase</keyword>
<dbReference type="PANTHER" id="PTHR37322">
    <property type="match status" value="1"/>
</dbReference>
<feature type="site" description="Transition state stabilizer" evidence="7">
    <location>
        <position position="525"/>
    </location>
</feature>
<feature type="site" description="Important for catalytic activity against all substrates" evidence="7">
    <location>
        <position position="623"/>
    </location>
</feature>
<dbReference type="SUPFAM" id="SSF74650">
    <property type="entry name" value="Galactose mutarotase-like"/>
    <property type="match status" value="1"/>
</dbReference>
<keyword evidence="8" id="KW-0479">Metal-binding</keyword>
<dbReference type="Gene3D" id="2.60.220.10">
    <property type="entry name" value="Polysaccharide lyase family 8-like, C-terminal"/>
    <property type="match status" value="1"/>
</dbReference>
<feature type="active site" description="Proton acceptor" evidence="6">
    <location>
        <position position="357"/>
    </location>
</feature>
<proteinExistence type="inferred from homology"/>
<dbReference type="InterPro" id="IPR015177">
    <property type="entry name" value="Lyase_catalyt"/>
</dbReference>
<evidence type="ECO:0000259" key="11">
    <source>
        <dbReference type="Pfam" id="PF09093"/>
    </source>
</evidence>
<dbReference type="GO" id="GO:0005576">
    <property type="term" value="C:extracellular region"/>
    <property type="evidence" value="ECO:0007669"/>
    <property type="project" value="InterPro"/>
</dbReference>
<dbReference type="OrthoDB" id="6394136at2"/>
<protein>
    <submittedName>
        <fullName evidence="12">Chondroitin-sulfate-ABC endolyase/exolyase</fullName>
    </submittedName>
</protein>
<accession>A0A1I5TWX7</accession>
<evidence type="ECO:0000259" key="9">
    <source>
        <dbReference type="Pfam" id="PF02278"/>
    </source>
</evidence>
<dbReference type="Proteomes" id="UP000199306">
    <property type="component" value="Unassembled WGS sequence"/>
</dbReference>
<dbReference type="InterPro" id="IPR008929">
    <property type="entry name" value="Chondroitin_lyas"/>
</dbReference>
<dbReference type="GO" id="GO:0046872">
    <property type="term" value="F:metal ion binding"/>
    <property type="evidence" value="ECO:0007669"/>
    <property type="project" value="UniProtKB-KW"/>
</dbReference>
<dbReference type="GO" id="GO:0042597">
    <property type="term" value="C:periplasmic space"/>
    <property type="evidence" value="ECO:0007669"/>
    <property type="project" value="TreeGrafter"/>
</dbReference>
<dbReference type="InterPro" id="IPR011013">
    <property type="entry name" value="Gal_mutarotase_sf_dom"/>
</dbReference>
<dbReference type="Gene3D" id="2.60.120.430">
    <property type="entry name" value="Galactose-binding lectin"/>
    <property type="match status" value="1"/>
</dbReference>
<feature type="active site" description="Proton acceptor" evidence="6">
    <location>
        <position position="465"/>
    </location>
</feature>
<feature type="domain" description="Polysaccharide lyase family 8 central" evidence="9">
    <location>
        <begin position="600"/>
        <end position="875"/>
    </location>
</feature>
<evidence type="ECO:0000256" key="3">
    <source>
        <dbReference type="ARBA" id="ARBA00011245"/>
    </source>
</evidence>
<dbReference type="AlphaFoldDB" id="A0A1I5TWX7"/>
<dbReference type="InterPro" id="IPR011071">
    <property type="entry name" value="Lyase_8-like_C"/>
</dbReference>
<evidence type="ECO:0000256" key="8">
    <source>
        <dbReference type="PIRSR" id="PIRSR034515-3"/>
    </source>
</evidence>
<sequence length="1018" mass="115478">MKIVNKFLVMPFLLTGFLSFSQIKNNHPARESFENETSIIHFKKDNSSELSISNKHYQFGKSSLKWEWTKGGFFETSDFRILTKKESPLSYGDFFPASPTLVISLYNEKAQEDTIKISFEKAGKEEVWFPVKLDFTGWRTIRVPFFEMSGNAPKKEDEIAYDTFRVSSSTAKSKGELFFDDIVFSQYMDDRHPYPDVMVPFIKRDRQNGEDHWMPLTRNMQRIYDLSLKSVSETKKKDLALIEKRLDDTFIKDGGKNNNLSKAKEEYARLKLVKSETVLGPPLTFVIDEVYFDKEDVNRKSYNSVSDFGKSLKQIANYYLQSTDENRIEIEDLFITSTRYFLDQGWQEGTSGGTRHHIGYALRELVDAFYMMRAPLKKAGLLNEVGNSLQWVFNLGKVLGPENEFEANIDYFNTQSFYHLKLIFMSDNAEKQAALLDGYSNYISKTLTQNNELGVFKIDGTSWHHGGHYPAYGMGAFASVPQLIFILSGTQFRIDEAGHKNFKKSLLTTRLYSQLLDFGFGNAGRHPFEDNSIKSLKKSFLLMARSGNPDGTSKIDKEVASAYLRLWGDQDKVNSKEFKSLYAVGEDILPGYHVLPYAATAIHRRNNWAAIIKGYSKYVWSSEIYVDANRYGRYPSNGSIQINNIGGDAASGFKQEGWDWNRYPGTTVIDLPFKELEPNTELIMFRSDETFAGAVTLGNNGVFGMKLNEAKGSNADGTRENIGFPGKLKANKSVFSFGDKLICIGTGISSIDTIHPVQTNLFQNFLGDTSMPVFSSENKSISTFPYQSSMEVTGNSGKWLIDAYQNGYYILSSDKIEIRRQSQKSYNNAYSVNTGKMNPKAKNDTVTKGDYASAWIEHKKAPKEASYKYVIYPGLQRDAVNSFENKVKNDKSYQVIRADNVAHIVKDNETSTTGFVIFDTAKELDDAILESVSVPSLVMIKNEATTITISAVQPDLNFVEKDKKFNNYSMPVELTITLKGKWKLKQNLMVKSIWVAGNNTVITMECRHGFSNQIDLMK</sequence>
<feature type="binding site" evidence="8">
    <location>
        <position position="180"/>
    </location>
    <ligand>
        <name>Ca(2+)</name>
        <dbReference type="ChEBI" id="CHEBI:29108"/>
    </ligand>
</feature>
<comment type="similarity">
    <text evidence="2">Belongs to the polysaccharide lyase 8 family.</text>
</comment>
<dbReference type="InterPro" id="IPR015176">
    <property type="entry name" value="Lyase_N"/>
</dbReference>
<feature type="domain" description="Lyase N-terminal" evidence="10">
    <location>
        <begin position="32"/>
        <end position="201"/>
    </location>
</feature>
<keyword evidence="4 8" id="KW-0106">Calcium</keyword>
<dbReference type="InterPro" id="IPR014718">
    <property type="entry name" value="GH-type_carb-bd"/>
</dbReference>
<dbReference type="InterPro" id="IPR003159">
    <property type="entry name" value="Lyase_8_central_dom"/>
</dbReference>
<dbReference type="PANTHER" id="PTHR37322:SF3">
    <property type="entry name" value="CHONDROITIN SULFATE ABC EXOLYASE"/>
    <property type="match status" value="1"/>
</dbReference>
<dbReference type="Gene3D" id="2.70.98.10">
    <property type="match status" value="1"/>
</dbReference>
<name>A0A1I5TWX7_9BACT</name>
<keyword evidence="13" id="KW-1185">Reference proteome</keyword>
<feature type="domain" description="Lyase catalytic" evidence="11">
    <location>
        <begin position="229"/>
        <end position="570"/>
    </location>
</feature>